<evidence type="ECO:0000256" key="1">
    <source>
        <dbReference type="SAM" id="SignalP"/>
    </source>
</evidence>
<proteinExistence type="predicted"/>
<dbReference type="RefSeq" id="WP_022030086.1">
    <property type="nucleotide sequence ID" value="NZ_BQNJ01000001.1"/>
</dbReference>
<comment type="caution">
    <text evidence="2">The sequence shown here is derived from an EMBL/GenBank/DDBJ whole genome shotgun (WGS) entry which is preliminary data.</text>
</comment>
<evidence type="ECO:0000313" key="3">
    <source>
        <dbReference type="Proteomes" id="UP001055091"/>
    </source>
</evidence>
<gene>
    <name evidence="2" type="ORF">CE91St55_29710</name>
</gene>
<protein>
    <recommendedName>
        <fullName evidence="4">Lipoprotein</fullName>
    </recommendedName>
</protein>
<feature type="chain" id="PRO_5041237120" description="Lipoprotein" evidence="1">
    <location>
        <begin position="22"/>
        <end position="155"/>
    </location>
</feature>
<dbReference type="PROSITE" id="PS51257">
    <property type="entry name" value="PROKAR_LIPOPROTEIN"/>
    <property type="match status" value="1"/>
</dbReference>
<keyword evidence="1" id="KW-0732">Signal</keyword>
<dbReference type="EMBL" id="BQNJ01000001">
    <property type="protein sequence ID" value="GKH00990.1"/>
    <property type="molecule type" value="Genomic_DNA"/>
</dbReference>
<feature type="signal peptide" evidence="1">
    <location>
        <begin position="1"/>
        <end position="21"/>
    </location>
</feature>
<evidence type="ECO:0000313" key="2">
    <source>
        <dbReference type="EMBL" id="GKH00990.1"/>
    </source>
</evidence>
<evidence type="ECO:0008006" key="4">
    <source>
        <dbReference type="Google" id="ProtNLM"/>
    </source>
</evidence>
<sequence length="155" mass="16773">MKRTALITILMIFCLSITACAADPNHPTNAQSSIFHSLNVTHTDRSIIVKADAYVNITDAAFLTIEVSDEESVSLTYTLTKNTGDITLSCRTPEDETILLADTEDKTYGEETVTLKPGTTTFFLAGTDSSFNVSFSIKDIDISKVQAINGSAPEL</sequence>
<dbReference type="AlphaFoldDB" id="A0AA37JM18"/>
<reference evidence="2" key="1">
    <citation type="submission" date="2022-01" db="EMBL/GenBank/DDBJ databases">
        <title>Novel bile acid biosynthetic pathways are enriched in the microbiome of centenarians.</title>
        <authorList>
            <person name="Sato Y."/>
            <person name="Atarashi K."/>
            <person name="Plichta R.D."/>
            <person name="Arai Y."/>
            <person name="Sasajima S."/>
            <person name="Kearney M.S."/>
            <person name="Suda W."/>
            <person name="Takeshita K."/>
            <person name="Sasaki T."/>
            <person name="Okamoto S."/>
            <person name="Skelly N.A."/>
            <person name="Okamura Y."/>
            <person name="Vlamakis H."/>
            <person name="Li Y."/>
            <person name="Tanoue T."/>
            <person name="Takei H."/>
            <person name="Nittono H."/>
            <person name="Narushima S."/>
            <person name="Irie J."/>
            <person name="Itoh H."/>
            <person name="Moriya K."/>
            <person name="Sugiura Y."/>
            <person name="Suematsu M."/>
            <person name="Moritoki N."/>
            <person name="Shibata S."/>
            <person name="Littman R.D."/>
            <person name="Fischbach A.M."/>
            <person name="Uwamino Y."/>
            <person name="Inoue T."/>
            <person name="Honda A."/>
            <person name="Hattori M."/>
            <person name="Murai T."/>
            <person name="Xavier J.R."/>
            <person name="Hirose N."/>
            <person name="Honda K."/>
        </authorList>
    </citation>
    <scope>NUCLEOTIDE SEQUENCE</scope>
    <source>
        <strain evidence="2">CE91-St55</strain>
    </source>
</reference>
<accession>A0AA37JM18</accession>
<organism evidence="2 3">
    <name type="scientific">Hungatella hathewayi</name>
    <dbReference type="NCBI Taxonomy" id="154046"/>
    <lineage>
        <taxon>Bacteria</taxon>
        <taxon>Bacillati</taxon>
        <taxon>Bacillota</taxon>
        <taxon>Clostridia</taxon>
        <taxon>Lachnospirales</taxon>
        <taxon>Lachnospiraceae</taxon>
        <taxon>Hungatella</taxon>
    </lineage>
</organism>
<name>A0AA37JM18_9FIRM</name>
<dbReference type="Proteomes" id="UP001055091">
    <property type="component" value="Unassembled WGS sequence"/>
</dbReference>